<reference evidence="6" key="1">
    <citation type="journal article" date="2019" name="Int. J. Syst. Evol. Microbiol.">
        <title>The Global Catalogue of Microorganisms (GCM) 10K type strain sequencing project: providing services to taxonomists for standard genome sequencing and annotation.</title>
        <authorList>
            <consortium name="The Broad Institute Genomics Platform"/>
            <consortium name="The Broad Institute Genome Sequencing Center for Infectious Disease"/>
            <person name="Wu L."/>
            <person name="Ma J."/>
        </authorList>
    </citation>
    <scope>NUCLEOTIDE SEQUENCE [LARGE SCALE GENOMIC DNA]</scope>
    <source>
        <strain evidence="6">CGMCC 4.6946</strain>
    </source>
</reference>
<dbReference type="InterPro" id="IPR002611">
    <property type="entry name" value="IstB_ATP-bd"/>
</dbReference>
<evidence type="ECO:0000313" key="6">
    <source>
        <dbReference type="Proteomes" id="UP001595797"/>
    </source>
</evidence>
<keyword evidence="2" id="KW-0547">Nucleotide-binding</keyword>
<accession>A0ABV9TLJ2</accession>
<dbReference type="Gene3D" id="3.40.50.300">
    <property type="entry name" value="P-loop containing nucleotide triphosphate hydrolases"/>
    <property type="match status" value="1"/>
</dbReference>
<dbReference type="PANTHER" id="PTHR30050:SF4">
    <property type="entry name" value="ATP-BINDING PROTEIN RV3427C IN INSERTION SEQUENCE-RELATED"/>
    <property type="match status" value="1"/>
</dbReference>
<dbReference type="NCBIfam" id="NF005098">
    <property type="entry name" value="PRK06526.1"/>
    <property type="match status" value="1"/>
</dbReference>
<organism evidence="5 6">
    <name type="scientific">Kocuria oceani</name>
    <dbReference type="NCBI Taxonomy" id="988827"/>
    <lineage>
        <taxon>Bacteria</taxon>
        <taxon>Bacillati</taxon>
        <taxon>Actinomycetota</taxon>
        <taxon>Actinomycetes</taxon>
        <taxon>Micrococcales</taxon>
        <taxon>Micrococcaceae</taxon>
        <taxon>Kocuria</taxon>
    </lineage>
</organism>
<gene>
    <name evidence="5" type="primary">istB</name>
    <name evidence="5" type="ORF">ACFPCS_15300</name>
</gene>
<dbReference type="InterPro" id="IPR003593">
    <property type="entry name" value="AAA+_ATPase"/>
</dbReference>
<dbReference type="Pfam" id="PF01695">
    <property type="entry name" value="IstB_IS21"/>
    <property type="match status" value="1"/>
</dbReference>
<dbReference type="SMART" id="SM00382">
    <property type="entry name" value="AAA"/>
    <property type="match status" value="1"/>
</dbReference>
<evidence type="ECO:0000313" key="5">
    <source>
        <dbReference type="EMBL" id="MFC4904936.1"/>
    </source>
</evidence>
<dbReference type="PIRSF" id="PIRSF003073">
    <property type="entry name" value="DNAC_TnpB_IstB"/>
    <property type="match status" value="1"/>
</dbReference>
<dbReference type="EMBL" id="JBHSIW010000022">
    <property type="protein sequence ID" value="MFC4904936.1"/>
    <property type="molecule type" value="Genomic_DNA"/>
</dbReference>
<proteinExistence type="inferred from homology"/>
<protein>
    <submittedName>
        <fullName evidence="5">IS21-like element helper ATPase IstB</fullName>
    </submittedName>
</protein>
<dbReference type="SUPFAM" id="SSF52540">
    <property type="entry name" value="P-loop containing nucleoside triphosphate hydrolases"/>
    <property type="match status" value="1"/>
</dbReference>
<evidence type="ECO:0000256" key="1">
    <source>
        <dbReference type="ARBA" id="ARBA00008059"/>
    </source>
</evidence>
<dbReference type="Proteomes" id="UP001595797">
    <property type="component" value="Unassembled WGS sequence"/>
</dbReference>
<dbReference type="NCBIfam" id="NF038214">
    <property type="entry name" value="IS21_help_AAA"/>
    <property type="match status" value="1"/>
</dbReference>
<dbReference type="InterPro" id="IPR027417">
    <property type="entry name" value="P-loop_NTPase"/>
</dbReference>
<dbReference type="InterPro" id="IPR028350">
    <property type="entry name" value="DNAC/IstB-like"/>
</dbReference>
<dbReference type="InterPro" id="IPR047661">
    <property type="entry name" value="IstB"/>
</dbReference>
<comment type="caution">
    <text evidence="5">The sequence shown here is derived from an EMBL/GenBank/DDBJ whole genome shotgun (WGS) entry which is preliminary data.</text>
</comment>
<comment type="similarity">
    <text evidence="1">Belongs to the IS21/IS1162 putative ATP-binding protein family.</text>
</comment>
<keyword evidence="3" id="KW-0067">ATP-binding</keyword>
<name>A0ABV9TLJ2_9MICC</name>
<evidence type="ECO:0000256" key="3">
    <source>
        <dbReference type="ARBA" id="ARBA00022840"/>
    </source>
</evidence>
<evidence type="ECO:0000259" key="4">
    <source>
        <dbReference type="SMART" id="SM00382"/>
    </source>
</evidence>
<feature type="domain" description="AAA+ ATPase" evidence="4">
    <location>
        <begin position="103"/>
        <end position="235"/>
    </location>
</feature>
<keyword evidence="6" id="KW-1185">Reference proteome</keyword>
<dbReference type="RefSeq" id="WP_109244646.1">
    <property type="nucleotide sequence ID" value="NZ_JARAMH010000018.1"/>
</dbReference>
<sequence>MNPSTDPAKEIGYLCRAMKTPQIAELAGPLAAQARTEHWSYEQYLAAVLGRQVATRTANGNRLRIAGAHFPQIKTLEDFDPSVLAARENELLAHLATTTFVPRTENVVLLGPPGTGKTHLAIALGVCAANHSYPVFFDTATGWITRLLAAHNTGTLEKELRRLRRYRVLIIDEVGYIPFEAEAANLFFQLIANRYEHGSVIVTSNLAFSQWGHTLGDDVIAAATIDRLIHHAHVLTMDGESYRTRRYTTEEGSDFTRR</sequence>
<dbReference type="PANTHER" id="PTHR30050">
    <property type="entry name" value="CHROMOSOMAL REPLICATION INITIATOR PROTEIN DNAA"/>
    <property type="match status" value="1"/>
</dbReference>
<evidence type="ECO:0000256" key="2">
    <source>
        <dbReference type="ARBA" id="ARBA00022741"/>
    </source>
</evidence>
<dbReference type="CDD" id="cd00009">
    <property type="entry name" value="AAA"/>
    <property type="match status" value="1"/>
</dbReference>